<accession>A0AA97P2F1</accession>
<dbReference type="Proteomes" id="UP000011086">
    <property type="component" value="Unassembled WGS sequence"/>
</dbReference>
<protein>
    <recommendedName>
        <fullName evidence="2">ATPase AAA-type core domain-containing protein</fullName>
    </recommendedName>
</protein>
<dbReference type="EMBL" id="JH793002">
    <property type="protein sequence ID" value="ELQ40805.1"/>
    <property type="molecule type" value="Genomic_DNA"/>
</dbReference>
<gene>
    <name evidence="1" type="ORF">OOU_Y34scaffold00352g6</name>
</gene>
<proteinExistence type="predicted"/>
<name>A0AA97P2F1_PYRO3</name>
<evidence type="ECO:0008006" key="2">
    <source>
        <dbReference type="Google" id="ProtNLM"/>
    </source>
</evidence>
<dbReference type="PANTHER" id="PTHR46411:SF3">
    <property type="entry name" value="AAA+ ATPASE DOMAIN-CONTAINING PROTEIN"/>
    <property type="match status" value="1"/>
</dbReference>
<dbReference type="AlphaFoldDB" id="A0AA97P2F1"/>
<reference evidence="1" key="1">
    <citation type="journal article" date="2012" name="PLoS Genet.">
        <title>Comparative analysis of the genomes of two field isolates of the rice blast fungus Magnaporthe oryzae.</title>
        <authorList>
            <person name="Xue M."/>
            <person name="Yang J."/>
            <person name="Li Z."/>
            <person name="Hu S."/>
            <person name="Yao N."/>
            <person name="Dean R.A."/>
            <person name="Zhao W."/>
            <person name="Shen M."/>
            <person name="Zhang H."/>
            <person name="Li C."/>
            <person name="Liu L."/>
            <person name="Cao L."/>
            <person name="Xu X."/>
            <person name="Xing Y."/>
            <person name="Hsiang T."/>
            <person name="Zhang Z."/>
            <person name="Xu J.R."/>
            <person name="Peng Y.L."/>
        </authorList>
    </citation>
    <scope>NUCLEOTIDE SEQUENCE</scope>
    <source>
        <strain evidence="1">Y34</strain>
    </source>
</reference>
<dbReference type="PANTHER" id="PTHR46411">
    <property type="entry name" value="FAMILY ATPASE, PUTATIVE-RELATED"/>
    <property type="match status" value="1"/>
</dbReference>
<sequence length="242" mass="26772">MSNPERLDALCQRQEQMAQKDADVLNEAQVAWCGRIALGTSREQDSCYFAELMTDNLAASPGAKTLTAEGVADKLRKPLYTLSAGVTMLEYHKGILIMTTNRADTIDLASKSRIHQALHYPELSLSLKSNLWKQFSVPTGWSSNFTRTNGKQMVSTAEVRFILRILLKHQVRPGPDNFGVSVDQSLVEPTARNLLSSNQVSQMGFSADENAKHQSTFGICKRKSVLDRLLSLQLVQEVAMAG</sequence>
<organism evidence="1">
    <name type="scientific">Pyricularia oryzae (strain Y34)</name>
    <name type="common">Rice blast fungus</name>
    <name type="synonym">Magnaporthe oryzae</name>
    <dbReference type="NCBI Taxonomy" id="1143189"/>
    <lineage>
        <taxon>Eukaryota</taxon>
        <taxon>Fungi</taxon>
        <taxon>Dikarya</taxon>
        <taxon>Ascomycota</taxon>
        <taxon>Pezizomycotina</taxon>
        <taxon>Sordariomycetes</taxon>
        <taxon>Sordariomycetidae</taxon>
        <taxon>Magnaporthales</taxon>
        <taxon>Pyriculariaceae</taxon>
        <taxon>Pyricularia</taxon>
    </lineage>
</organism>
<evidence type="ECO:0000313" key="1">
    <source>
        <dbReference type="EMBL" id="ELQ40805.1"/>
    </source>
</evidence>